<feature type="region of interest" description="Disordered" evidence="2">
    <location>
        <begin position="606"/>
        <end position="627"/>
    </location>
</feature>
<gene>
    <name evidence="4" type="ORF">DL762_002668</name>
</gene>
<feature type="compositionally biased region" description="Polar residues" evidence="2">
    <location>
        <begin position="30"/>
        <end position="40"/>
    </location>
</feature>
<dbReference type="EMBL" id="QJNS01000056">
    <property type="protein sequence ID" value="RYO90464.1"/>
    <property type="molecule type" value="Genomic_DNA"/>
</dbReference>
<feature type="compositionally biased region" description="Polar residues" evidence="2">
    <location>
        <begin position="616"/>
        <end position="625"/>
    </location>
</feature>
<protein>
    <submittedName>
        <fullName evidence="4">Uncharacterized protein</fullName>
    </submittedName>
</protein>
<feature type="region of interest" description="Disordered" evidence="2">
    <location>
        <begin position="788"/>
        <end position="841"/>
    </location>
</feature>
<feature type="compositionally biased region" description="Basic and acidic residues" evidence="2">
    <location>
        <begin position="415"/>
        <end position="429"/>
    </location>
</feature>
<evidence type="ECO:0000256" key="3">
    <source>
        <dbReference type="SAM" id="Phobius"/>
    </source>
</evidence>
<dbReference type="Proteomes" id="UP000294003">
    <property type="component" value="Unassembled WGS sequence"/>
</dbReference>
<evidence type="ECO:0000313" key="4">
    <source>
        <dbReference type="EMBL" id="RYO90464.1"/>
    </source>
</evidence>
<feature type="transmembrane region" description="Helical" evidence="3">
    <location>
        <begin position="1009"/>
        <end position="1034"/>
    </location>
</feature>
<evidence type="ECO:0000256" key="1">
    <source>
        <dbReference type="SAM" id="Coils"/>
    </source>
</evidence>
<feature type="region of interest" description="Disordered" evidence="2">
    <location>
        <begin position="527"/>
        <end position="564"/>
    </location>
</feature>
<feature type="region of interest" description="Disordered" evidence="2">
    <location>
        <begin position="665"/>
        <end position="688"/>
    </location>
</feature>
<feature type="transmembrane region" description="Helical" evidence="3">
    <location>
        <begin position="965"/>
        <end position="988"/>
    </location>
</feature>
<organism evidence="4 5">
    <name type="scientific">Monosporascus cannonballus</name>
    <dbReference type="NCBI Taxonomy" id="155416"/>
    <lineage>
        <taxon>Eukaryota</taxon>
        <taxon>Fungi</taxon>
        <taxon>Dikarya</taxon>
        <taxon>Ascomycota</taxon>
        <taxon>Pezizomycotina</taxon>
        <taxon>Sordariomycetes</taxon>
        <taxon>Xylariomycetidae</taxon>
        <taxon>Xylariales</taxon>
        <taxon>Xylariales incertae sedis</taxon>
        <taxon>Monosporascus</taxon>
    </lineage>
</organism>
<keyword evidence="5" id="KW-1185">Reference proteome</keyword>
<keyword evidence="1" id="KW-0175">Coiled coil</keyword>
<feature type="region of interest" description="Disordered" evidence="2">
    <location>
        <begin position="856"/>
        <end position="891"/>
    </location>
</feature>
<evidence type="ECO:0000313" key="5">
    <source>
        <dbReference type="Proteomes" id="UP000294003"/>
    </source>
</evidence>
<keyword evidence="3" id="KW-1133">Transmembrane helix</keyword>
<sequence length="1040" mass="114288">MEGSKSLPEDDGHFASTFESAQSCHIADAQTHSKQTTTPSKPKRSFTPRGPIFSSLNDAHRNITSRHIGANEPSKVSDQNDLSDNRDESDKSQSNSHNQPGDWDNAASLPAAFGRPIINPKHHLPDEASTFLLPSSPAGRSLTFSTPSCTTPTMPSNAKPSGNQITGQVEVFEREVSRVDHAADQAEREVNRVVCEVNSVDDKVEKTETLPPSASVSTVDKIFDEYTTGDREAQPSTLVEGHLYTFQGANLARAASPSEPPKRRLPSFPRVDAQLAPSTELLDGDLAAPEPSISDSQHLIDAEAQVDQLRGVHHSLAPLPLRIPSRREFKSPDFFTDVESSINGEHDDTSNEDPFKYDSERYQNFLRPAKERDVSRALKRLSRLEQASEGTLVSPEGSPNAKAAASERPTINSKQSRDAAARFLRDKPNGRFINPSPLQSAGDTEPRNVKVVIHHAPEFEPDEKGHQHKATERSKKHLNVGCTGGKSFPRDATSDSGWVTEATSDIGSAADVGSDCPFPATGFKQAGSSIADYSDDDDDIDHNRGPFTSRQHILHQPRSGAQVNSYERRNLKDRKQLIFLPKTRGHEVNGFPQNSIRLFSTRTVKHTDAGGRRPSTIRQLSNPFGQGSYRRAAADSNFQFKPRGNGASKYEFRDSASEYTPVMESNQATCGTTTSPPSRAASKRRTGSGITVGLTIDTTERGVEVEGGQNRAPLQRFGPLQNAQRMQKSAREAKFVDETLPPNYLYRRPRNMELDKQFAMGTPGSFGHEPTSACSFGFELLPLDEAQAKLKRQRDSGETDETEPASVRFKRVRSVASGQACSNSSPLQPPTAARLRRDQHQNTVESLSSLSWYLKTVPQDPTTPRTAMQQDDLISPTSDRSLLGGSNGLQSPLTPATDYGLFSPTMSTHGWYGKNGSERWLLDRRAQGDAVRQMSHKAMNSGSEPSYRAGVGRISSKTRVRYICWFAIMAVLSILPFFALLVLTGVFDDSLAWVTRGEVRYLAPRERKIIKTLFAVECVFYAGAIAGIIAYFVLHSKTSN</sequence>
<proteinExistence type="predicted"/>
<feature type="compositionally biased region" description="Polar residues" evidence="2">
    <location>
        <begin position="665"/>
        <end position="677"/>
    </location>
</feature>
<reference evidence="4 5" key="1">
    <citation type="submission" date="2018-06" db="EMBL/GenBank/DDBJ databases">
        <title>Complete Genomes of Monosporascus.</title>
        <authorList>
            <person name="Robinson A.J."/>
            <person name="Natvig D.O."/>
        </authorList>
    </citation>
    <scope>NUCLEOTIDE SEQUENCE [LARGE SCALE GENOMIC DNA]</scope>
    <source>
        <strain evidence="4 5">CBS 609.92</strain>
    </source>
</reference>
<feature type="compositionally biased region" description="Basic and acidic residues" evidence="2">
    <location>
        <begin position="460"/>
        <end position="473"/>
    </location>
</feature>
<feature type="region of interest" description="Disordered" evidence="2">
    <location>
        <begin position="1"/>
        <end position="164"/>
    </location>
</feature>
<feature type="compositionally biased region" description="Polar residues" evidence="2">
    <location>
        <begin position="859"/>
        <end position="869"/>
    </location>
</feature>
<keyword evidence="3" id="KW-0812">Transmembrane</keyword>
<accession>A0ABY0HCU4</accession>
<keyword evidence="3" id="KW-0472">Membrane</keyword>
<feature type="compositionally biased region" description="Low complexity" evidence="2">
    <location>
        <begin position="143"/>
        <end position="156"/>
    </location>
</feature>
<comment type="caution">
    <text evidence="4">The sequence shown here is derived from an EMBL/GenBank/DDBJ whole genome shotgun (WGS) entry which is preliminary data.</text>
</comment>
<feature type="region of interest" description="Disordered" evidence="2">
    <location>
        <begin position="386"/>
        <end position="447"/>
    </location>
</feature>
<name>A0ABY0HCU4_9PEZI</name>
<feature type="coiled-coil region" evidence="1">
    <location>
        <begin position="169"/>
        <end position="203"/>
    </location>
</feature>
<evidence type="ECO:0000256" key="2">
    <source>
        <dbReference type="SAM" id="MobiDB-lite"/>
    </source>
</evidence>
<feature type="region of interest" description="Disordered" evidence="2">
    <location>
        <begin position="460"/>
        <end position="496"/>
    </location>
</feature>
<feature type="compositionally biased region" description="Polar residues" evidence="2">
    <location>
        <begin position="816"/>
        <end position="826"/>
    </location>
</feature>